<sequence>MGCFCSKQKNIEGEAASPPVRVTPLPTPQASIRSSVQPSVRSGAAAGNRTQAASTEGSEHPRVAAAGSGHTLAGSGSRCMSKASPTAAPSESPAVVVRGITRLAKARYVWQDSDESGSGEYVGGALPVDAFGPSPRYVFESRR</sequence>
<dbReference type="AlphaFoldDB" id="A0A1C1D1T5"/>
<organism evidence="2 3">
    <name type="scientific">Cladophialophora carrionii</name>
    <dbReference type="NCBI Taxonomy" id="86049"/>
    <lineage>
        <taxon>Eukaryota</taxon>
        <taxon>Fungi</taxon>
        <taxon>Dikarya</taxon>
        <taxon>Ascomycota</taxon>
        <taxon>Pezizomycotina</taxon>
        <taxon>Eurotiomycetes</taxon>
        <taxon>Chaetothyriomycetidae</taxon>
        <taxon>Chaetothyriales</taxon>
        <taxon>Herpotrichiellaceae</taxon>
        <taxon>Cladophialophora</taxon>
    </lineage>
</organism>
<accession>A0A1C1D1T5</accession>
<evidence type="ECO:0000313" key="3">
    <source>
        <dbReference type="Proteomes" id="UP000094526"/>
    </source>
</evidence>
<comment type="caution">
    <text evidence="2">The sequence shown here is derived from an EMBL/GenBank/DDBJ whole genome shotgun (WGS) entry which is preliminary data.</text>
</comment>
<protein>
    <submittedName>
        <fullName evidence="2">Uncharacterized protein</fullName>
    </submittedName>
</protein>
<reference evidence="3" key="1">
    <citation type="submission" date="2015-07" db="EMBL/GenBank/DDBJ databases">
        <authorList>
            <person name="Teixeira M.M."/>
            <person name="Souza R.C."/>
            <person name="Almeida L.G."/>
            <person name="Vicente V.A."/>
            <person name="de Hoog S."/>
            <person name="Bocca A.L."/>
            <person name="de Almeida S.R."/>
            <person name="Vasconcelos A.T."/>
            <person name="Felipe M.S."/>
        </authorList>
    </citation>
    <scope>NUCLEOTIDE SEQUENCE [LARGE SCALE GENOMIC DNA]</scope>
    <source>
        <strain evidence="3">KSF</strain>
    </source>
</reference>
<proteinExistence type="predicted"/>
<evidence type="ECO:0000256" key="1">
    <source>
        <dbReference type="SAM" id="MobiDB-lite"/>
    </source>
</evidence>
<feature type="compositionally biased region" description="Polar residues" evidence="1">
    <location>
        <begin position="28"/>
        <end position="40"/>
    </location>
</feature>
<feature type="region of interest" description="Disordered" evidence="1">
    <location>
        <begin position="1"/>
        <end position="96"/>
    </location>
</feature>
<feature type="compositionally biased region" description="Low complexity" evidence="1">
    <location>
        <begin position="83"/>
        <end position="96"/>
    </location>
</feature>
<dbReference type="EMBL" id="LGRB01000003">
    <property type="protein sequence ID" value="OCT54691.1"/>
    <property type="molecule type" value="Genomic_DNA"/>
</dbReference>
<keyword evidence="3" id="KW-1185">Reference proteome</keyword>
<evidence type="ECO:0000313" key="2">
    <source>
        <dbReference type="EMBL" id="OCT54691.1"/>
    </source>
</evidence>
<dbReference type="Proteomes" id="UP000094526">
    <property type="component" value="Unassembled WGS sequence"/>
</dbReference>
<dbReference type="VEuPathDB" id="FungiDB:CLCR_03173"/>
<gene>
    <name evidence="2" type="ORF">CLCR_03173</name>
</gene>
<name>A0A1C1D1T5_9EURO</name>